<feature type="domain" description="HTH lysR-type" evidence="5">
    <location>
        <begin position="1"/>
        <end position="59"/>
    </location>
</feature>
<dbReference type="PROSITE" id="PS50931">
    <property type="entry name" value="HTH_LYSR"/>
    <property type="match status" value="1"/>
</dbReference>
<dbReference type="Gene3D" id="1.10.10.10">
    <property type="entry name" value="Winged helix-like DNA-binding domain superfamily/Winged helix DNA-binding domain"/>
    <property type="match status" value="1"/>
</dbReference>
<dbReference type="PANTHER" id="PTHR30537">
    <property type="entry name" value="HTH-TYPE TRANSCRIPTIONAL REGULATOR"/>
    <property type="match status" value="1"/>
</dbReference>
<dbReference type="RefSeq" id="WP_110017746.1">
    <property type="nucleotide sequence ID" value="NZ_QGTJ01000003.1"/>
</dbReference>
<dbReference type="Pfam" id="PF03466">
    <property type="entry name" value="LysR_substrate"/>
    <property type="match status" value="1"/>
</dbReference>
<accession>A0A317MX88</accession>
<dbReference type="Pfam" id="PF00126">
    <property type="entry name" value="HTH_1"/>
    <property type="match status" value="1"/>
</dbReference>
<dbReference type="SUPFAM" id="SSF53850">
    <property type="entry name" value="Periplasmic binding protein-like II"/>
    <property type="match status" value="1"/>
</dbReference>
<dbReference type="GO" id="GO:0043565">
    <property type="term" value="F:sequence-specific DNA binding"/>
    <property type="evidence" value="ECO:0007669"/>
    <property type="project" value="TreeGrafter"/>
</dbReference>
<dbReference type="GO" id="GO:0006351">
    <property type="term" value="P:DNA-templated transcription"/>
    <property type="evidence" value="ECO:0007669"/>
    <property type="project" value="TreeGrafter"/>
</dbReference>
<dbReference type="AlphaFoldDB" id="A0A317MX88"/>
<organism evidence="6 7">
    <name type="scientific">Plasticicumulans acidivorans</name>
    <dbReference type="NCBI Taxonomy" id="886464"/>
    <lineage>
        <taxon>Bacteria</taxon>
        <taxon>Pseudomonadati</taxon>
        <taxon>Pseudomonadota</taxon>
        <taxon>Gammaproteobacteria</taxon>
        <taxon>Candidatus Competibacteraceae</taxon>
        <taxon>Plasticicumulans</taxon>
    </lineage>
</organism>
<dbReference type="InterPro" id="IPR000847">
    <property type="entry name" value="LysR_HTH_N"/>
</dbReference>
<dbReference type="EMBL" id="QGTJ01000003">
    <property type="protein sequence ID" value="PWV63237.1"/>
    <property type="molecule type" value="Genomic_DNA"/>
</dbReference>
<dbReference type="FunFam" id="1.10.10.10:FF:000001">
    <property type="entry name" value="LysR family transcriptional regulator"/>
    <property type="match status" value="1"/>
</dbReference>
<keyword evidence="4" id="KW-0804">Transcription</keyword>
<protein>
    <submittedName>
        <fullName evidence="6">LysR family transcriptional regulator</fullName>
    </submittedName>
</protein>
<dbReference type="InterPro" id="IPR058163">
    <property type="entry name" value="LysR-type_TF_proteobact-type"/>
</dbReference>
<evidence type="ECO:0000313" key="7">
    <source>
        <dbReference type="Proteomes" id="UP000246569"/>
    </source>
</evidence>
<name>A0A317MX88_9GAMM</name>
<evidence type="ECO:0000259" key="5">
    <source>
        <dbReference type="PROSITE" id="PS50931"/>
    </source>
</evidence>
<dbReference type="GO" id="GO:0003700">
    <property type="term" value="F:DNA-binding transcription factor activity"/>
    <property type="evidence" value="ECO:0007669"/>
    <property type="project" value="InterPro"/>
</dbReference>
<dbReference type="Gene3D" id="3.40.190.290">
    <property type="match status" value="1"/>
</dbReference>
<keyword evidence="3" id="KW-0238">DNA-binding</keyword>
<sequence length="303" mass="33706">MDRLQAMEAFVKVVETGGFSHAATALELPRASVSAAVQQLERHLGVRLLHRTTRRVELTVDGAAYFERCVRLLADFEETDSLFAQEGTAIRGTLKLEVPGRLARRVIIPALPQFFARHPQIRLQLGANDRYVDPLRDGLDGVVRGGEWLDERLVARRLGALPQANWAAPSYLARFSEPRSLADLAQHYVVGYRAAPGDAAQDWIYDEDGIERSLPMNSLLTVDNADAYLAAGLAGLGLVQMPVYDLTAERDAGRLRSVLDDWRPAPLPVTLQYPPQRHLSRRLRAFADWLAELFAADPLLHGE</sequence>
<dbReference type="PANTHER" id="PTHR30537:SF72">
    <property type="entry name" value="LYSR FAMILY TRANSCRIPTIONAL REGULATOR"/>
    <property type="match status" value="1"/>
</dbReference>
<dbReference type="InterPro" id="IPR036390">
    <property type="entry name" value="WH_DNA-bd_sf"/>
</dbReference>
<dbReference type="InterPro" id="IPR005119">
    <property type="entry name" value="LysR_subst-bd"/>
</dbReference>
<gene>
    <name evidence="6" type="ORF">C7443_103162</name>
</gene>
<dbReference type="SUPFAM" id="SSF46785">
    <property type="entry name" value="Winged helix' DNA-binding domain"/>
    <property type="match status" value="1"/>
</dbReference>
<dbReference type="Proteomes" id="UP000246569">
    <property type="component" value="Unassembled WGS sequence"/>
</dbReference>
<proteinExistence type="inferred from homology"/>
<evidence type="ECO:0000256" key="4">
    <source>
        <dbReference type="ARBA" id="ARBA00023163"/>
    </source>
</evidence>
<reference evidence="6 7" key="1">
    <citation type="submission" date="2018-05" db="EMBL/GenBank/DDBJ databases">
        <title>Genomic Encyclopedia of Type Strains, Phase IV (KMG-IV): sequencing the most valuable type-strain genomes for metagenomic binning, comparative biology and taxonomic classification.</title>
        <authorList>
            <person name="Goeker M."/>
        </authorList>
    </citation>
    <scope>NUCLEOTIDE SEQUENCE [LARGE SCALE GENOMIC DNA]</scope>
    <source>
        <strain evidence="6 7">DSM 23606</strain>
    </source>
</reference>
<evidence type="ECO:0000313" key="6">
    <source>
        <dbReference type="EMBL" id="PWV63237.1"/>
    </source>
</evidence>
<comment type="caution">
    <text evidence="6">The sequence shown here is derived from an EMBL/GenBank/DDBJ whole genome shotgun (WGS) entry which is preliminary data.</text>
</comment>
<evidence type="ECO:0000256" key="1">
    <source>
        <dbReference type="ARBA" id="ARBA00009437"/>
    </source>
</evidence>
<dbReference type="InterPro" id="IPR036388">
    <property type="entry name" value="WH-like_DNA-bd_sf"/>
</dbReference>
<keyword evidence="7" id="KW-1185">Reference proteome</keyword>
<dbReference type="OrthoDB" id="9786526at2"/>
<evidence type="ECO:0000256" key="2">
    <source>
        <dbReference type="ARBA" id="ARBA00023015"/>
    </source>
</evidence>
<evidence type="ECO:0000256" key="3">
    <source>
        <dbReference type="ARBA" id="ARBA00023125"/>
    </source>
</evidence>
<keyword evidence="2" id="KW-0805">Transcription regulation</keyword>
<comment type="similarity">
    <text evidence="1">Belongs to the LysR transcriptional regulatory family.</text>
</comment>